<name>F8FJS5_PAEMK</name>
<protein>
    <submittedName>
        <fullName evidence="2">Extracellular solute-binding protein family 1</fullName>
    </submittedName>
</protein>
<dbReference type="KEGG" id="pms:KNP414_04880"/>
<dbReference type="HOGENOM" id="CLU_021021_3_0_9"/>
<accession>F8FJS5</accession>
<reference evidence="3" key="1">
    <citation type="submission" date="2011-06" db="EMBL/GenBank/DDBJ databases">
        <title>Complete genome sequence of Paenibacillus mucilaginosus KNP414.</title>
        <authorList>
            <person name="Wang J."/>
            <person name="Hu S."/>
            <person name="Hu X."/>
            <person name="Zhang B."/>
            <person name="Dong D."/>
            <person name="Zhang S."/>
            <person name="Zhao K."/>
            <person name="Wu D."/>
        </authorList>
    </citation>
    <scope>NUCLEOTIDE SEQUENCE [LARGE SCALE GENOMIC DNA]</scope>
    <source>
        <strain evidence="3">KNP414</strain>
    </source>
</reference>
<organism evidence="2 3">
    <name type="scientific">Paenibacillus mucilaginosus (strain KNP414)</name>
    <dbReference type="NCBI Taxonomy" id="1036673"/>
    <lineage>
        <taxon>Bacteria</taxon>
        <taxon>Bacillati</taxon>
        <taxon>Bacillota</taxon>
        <taxon>Bacilli</taxon>
        <taxon>Bacillales</taxon>
        <taxon>Paenibacillaceae</taxon>
        <taxon>Paenibacillus</taxon>
    </lineage>
</organism>
<dbReference type="Gene3D" id="3.40.190.10">
    <property type="entry name" value="Periplasmic binding protein-like II"/>
    <property type="match status" value="2"/>
</dbReference>
<dbReference type="EMBL" id="CP002869">
    <property type="protein sequence ID" value="AEI43406.1"/>
    <property type="molecule type" value="Genomic_DNA"/>
</dbReference>
<evidence type="ECO:0000256" key="1">
    <source>
        <dbReference type="SAM" id="MobiDB-lite"/>
    </source>
</evidence>
<evidence type="ECO:0000313" key="2">
    <source>
        <dbReference type="EMBL" id="AEI43406.1"/>
    </source>
</evidence>
<dbReference type="Pfam" id="PF01547">
    <property type="entry name" value="SBP_bac_1"/>
    <property type="match status" value="1"/>
</dbReference>
<dbReference type="InterPro" id="IPR006059">
    <property type="entry name" value="SBP"/>
</dbReference>
<dbReference type="PATRIC" id="fig|1036673.3.peg.4494"/>
<sequence>MSLNRTAFCPPDHIEQKEGVFMRKIRRGLPILVAAGLLTVTACSTPAEKQPAASSDPKPAADKSAAAPADPFGKYDQPVTITIGKSVDPTDKSLPAGDTPESNQYTRYVKEHLNIDSKLVWQAAAGKDYDQKVNLSIASNDLPDTMVVNDTQLRQMVKAGQLADMTDVFAQYASPAVKSIIESTKGLATKAVTFNGRMMAIPNVTTESDMVHLMWIRKDWLDKLGLPVPKTIDDLEKTAKAFVEQDPDGNGKADTIGITGPQAGGLLHANFITPNNNNYGFDPIFSSFHAYPGFWLKGADGKPVYGSIQPETKEALAKLRDLYAKGLIDKEMSVRKDTSELIKSGKSGIWFGMWWGGYGPLGDAIKNDPKANWQAYAVPLDASGEFTPHMGTPSNQFVVVRKGYEHPEAAMKMINLLLRDESKFDVKVAIANYPLRLVFAPMDEMDVTLKMLREVLAGTKKPEELDLPGYKLLKADAENVKKVKLEPYDKVDIQYWNPEADLGVWKRMYSTFVGVAALEKPYKKTYSVTYSQTKTMESRWANLDKLEKETFLKIIMGAAPLETFDQFVTNWKKQGGDQITAEVEEASK</sequence>
<evidence type="ECO:0000313" key="3">
    <source>
        <dbReference type="Proteomes" id="UP000006620"/>
    </source>
</evidence>
<feature type="region of interest" description="Disordered" evidence="1">
    <location>
        <begin position="48"/>
        <end position="75"/>
    </location>
</feature>
<gene>
    <name evidence="2" type="ordered locus">KNP414_04880</name>
</gene>
<dbReference type="CDD" id="cd13580">
    <property type="entry name" value="PBP2_AlgQ_like_1"/>
    <property type="match status" value="1"/>
</dbReference>
<dbReference type="AlphaFoldDB" id="F8FJS5"/>
<dbReference type="Proteomes" id="UP000006620">
    <property type="component" value="Chromosome"/>
</dbReference>
<dbReference type="SUPFAM" id="SSF53850">
    <property type="entry name" value="Periplasmic binding protein-like II"/>
    <property type="match status" value="1"/>
</dbReference>
<proteinExistence type="predicted"/>
<feature type="compositionally biased region" description="Low complexity" evidence="1">
    <location>
        <begin position="51"/>
        <end position="71"/>
    </location>
</feature>
<reference evidence="2 3" key="2">
    <citation type="journal article" date="2013" name="Genome Announc.">
        <title>Genome Sequence of Growth-Improving Paenibacillus mucilaginosus Strain KNP414.</title>
        <authorList>
            <person name="Lu J.J."/>
            <person name="Wang J.F."/>
            <person name="Hu X.F."/>
        </authorList>
    </citation>
    <scope>NUCLEOTIDE SEQUENCE [LARGE SCALE GENOMIC DNA]</scope>
    <source>
        <strain evidence="2 3">KNP414</strain>
    </source>
</reference>
<dbReference type="PANTHER" id="PTHR43649:SF12">
    <property type="entry name" value="DIACETYLCHITOBIOSE BINDING PROTEIN DASA"/>
    <property type="match status" value="1"/>
</dbReference>
<dbReference type="PANTHER" id="PTHR43649">
    <property type="entry name" value="ARABINOSE-BINDING PROTEIN-RELATED"/>
    <property type="match status" value="1"/>
</dbReference>
<dbReference type="InterPro" id="IPR050490">
    <property type="entry name" value="Bact_solute-bd_prot1"/>
</dbReference>